<keyword evidence="3" id="KW-1185">Reference proteome</keyword>
<feature type="region of interest" description="Disordered" evidence="1">
    <location>
        <begin position="34"/>
        <end position="54"/>
    </location>
</feature>
<dbReference type="Proteomes" id="UP000655225">
    <property type="component" value="Unassembled WGS sequence"/>
</dbReference>
<name>A0A834ZF95_TETSI</name>
<protein>
    <submittedName>
        <fullName evidence="2">Uncharacterized protein</fullName>
    </submittedName>
</protein>
<evidence type="ECO:0000313" key="3">
    <source>
        <dbReference type="Proteomes" id="UP000655225"/>
    </source>
</evidence>
<dbReference type="PANTHER" id="PTHR38370">
    <property type="entry name" value="BETA-1,4-XYLOSIDASE"/>
    <property type="match status" value="1"/>
</dbReference>
<organism evidence="2 3">
    <name type="scientific">Tetracentron sinense</name>
    <name type="common">Spur-leaf</name>
    <dbReference type="NCBI Taxonomy" id="13715"/>
    <lineage>
        <taxon>Eukaryota</taxon>
        <taxon>Viridiplantae</taxon>
        <taxon>Streptophyta</taxon>
        <taxon>Embryophyta</taxon>
        <taxon>Tracheophyta</taxon>
        <taxon>Spermatophyta</taxon>
        <taxon>Magnoliopsida</taxon>
        <taxon>Trochodendrales</taxon>
        <taxon>Trochodendraceae</taxon>
        <taxon>Tetracentron</taxon>
    </lineage>
</organism>
<accession>A0A834ZF95</accession>
<dbReference type="EMBL" id="JABCRI010000005">
    <property type="protein sequence ID" value="KAF8406205.1"/>
    <property type="molecule type" value="Genomic_DNA"/>
</dbReference>
<sequence>MEGLIPFLLHAIKKGKPHNSYRCLSEGSSRSYRPLVGTDSIEGSSHRRTRSDFQQRASDFVEQRPSLQFLHSRSLKADSVLSPSKPKGISSYPQQAPKENTFSNLRR</sequence>
<comment type="caution">
    <text evidence="2">The sequence shown here is derived from an EMBL/GenBank/DDBJ whole genome shotgun (WGS) entry which is preliminary data.</text>
</comment>
<gene>
    <name evidence="2" type="ORF">HHK36_008290</name>
</gene>
<evidence type="ECO:0000313" key="2">
    <source>
        <dbReference type="EMBL" id="KAF8406205.1"/>
    </source>
</evidence>
<dbReference type="PANTHER" id="PTHR38370:SF1">
    <property type="entry name" value="BETA-1,4-XYLOSIDASE"/>
    <property type="match status" value="1"/>
</dbReference>
<proteinExistence type="predicted"/>
<dbReference type="AlphaFoldDB" id="A0A834ZF95"/>
<dbReference type="OrthoDB" id="1929722at2759"/>
<evidence type="ECO:0000256" key="1">
    <source>
        <dbReference type="SAM" id="MobiDB-lite"/>
    </source>
</evidence>
<feature type="compositionally biased region" description="Polar residues" evidence="1">
    <location>
        <begin position="91"/>
        <end position="107"/>
    </location>
</feature>
<reference evidence="2 3" key="1">
    <citation type="submission" date="2020-04" db="EMBL/GenBank/DDBJ databases">
        <title>Plant Genome Project.</title>
        <authorList>
            <person name="Zhang R.-G."/>
        </authorList>
    </citation>
    <scope>NUCLEOTIDE SEQUENCE [LARGE SCALE GENOMIC DNA]</scope>
    <source>
        <strain evidence="2">YNK0</strain>
        <tissue evidence="2">Leaf</tissue>
    </source>
</reference>
<dbReference type="OMA" id="YLVHAMK"/>
<feature type="region of interest" description="Disordered" evidence="1">
    <location>
        <begin position="75"/>
        <end position="107"/>
    </location>
</feature>